<accession>A0A8K2A098</accession>
<dbReference type="Proteomes" id="UP000607397">
    <property type="component" value="Unassembled WGS sequence"/>
</dbReference>
<keyword evidence="5 9" id="KW-0798">TonB box</keyword>
<evidence type="ECO:0000256" key="3">
    <source>
        <dbReference type="ARBA" id="ARBA00022452"/>
    </source>
</evidence>
<dbReference type="AlphaFoldDB" id="A0A8K2A098"/>
<dbReference type="InterPro" id="IPR012910">
    <property type="entry name" value="Plug_dom"/>
</dbReference>
<evidence type="ECO:0000256" key="9">
    <source>
        <dbReference type="RuleBase" id="RU003357"/>
    </source>
</evidence>
<proteinExistence type="inferred from homology"/>
<evidence type="ECO:0000313" key="13">
    <source>
        <dbReference type="EMBL" id="NCJ08610.1"/>
    </source>
</evidence>
<feature type="domain" description="AMIN" evidence="12">
    <location>
        <begin position="76"/>
        <end position="171"/>
    </location>
</feature>
<keyword evidence="2 8" id="KW-0813">Transport</keyword>
<dbReference type="InterPro" id="IPR037066">
    <property type="entry name" value="Plug_dom_sf"/>
</dbReference>
<dbReference type="GO" id="GO:0009279">
    <property type="term" value="C:cell outer membrane"/>
    <property type="evidence" value="ECO:0007669"/>
    <property type="project" value="UniProtKB-SubCell"/>
</dbReference>
<dbReference type="GO" id="GO:0015344">
    <property type="term" value="F:siderophore uptake transmembrane transporter activity"/>
    <property type="evidence" value="ECO:0007669"/>
    <property type="project" value="TreeGrafter"/>
</dbReference>
<dbReference type="InterPro" id="IPR000531">
    <property type="entry name" value="Beta-barrel_TonB"/>
</dbReference>
<feature type="domain" description="TonB-dependent receptor plug" evidence="11">
    <location>
        <begin position="201"/>
        <end position="302"/>
    </location>
</feature>
<evidence type="ECO:0000256" key="8">
    <source>
        <dbReference type="PROSITE-ProRule" id="PRU01360"/>
    </source>
</evidence>
<dbReference type="PANTHER" id="PTHR30069:SF42">
    <property type="entry name" value="FERRIC AEROBACTIN RECEPTOR"/>
    <property type="match status" value="1"/>
</dbReference>
<keyword evidence="4 8" id="KW-0812">Transmembrane</keyword>
<keyword evidence="3 8" id="KW-1134">Transmembrane beta strand</keyword>
<reference evidence="13" key="1">
    <citation type="submission" date="2019-12" db="EMBL/GenBank/DDBJ databases">
        <title>High-Quality draft genome sequences of three cyanobacteria isolated from the limestone walls of the Old Cathedral of Coimbra.</title>
        <authorList>
            <person name="Tiago I."/>
            <person name="Soares F."/>
            <person name="Portugal A."/>
        </authorList>
    </citation>
    <scope>NUCLEOTIDE SEQUENCE [LARGE SCALE GENOMIC DNA]</scope>
    <source>
        <strain evidence="13">C</strain>
    </source>
</reference>
<dbReference type="RefSeq" id="WP_161827083.1">
    <property type="nucleotide sequence ID" value="NZ_WVIC01000060.1"/>
</dbReference>
<evidence type="ECO:0000259" key="12">
    <source>
        <dbReference type="Pfam" id="PF11741"/>
    </source>
</evidence>
<dbReference type="Gene3D" id="2.40.170.20">
    <property type="entry name" value="TonB-dependent receptor, beta-barrel domain"/>
    <property type="match status" value="1"/>
</dbReference>
<keyword evidence="13" id="KW-0675">Receptor</keyword>
<feature type="domain" description="TonB-dependent receptor-like beta-barrel" evidence="10">
    <location>
        <begin position="402"/>
        <end position="837"/>
    </location>
</feature>
<dbReference type="InterPro" id="IPR036942">
    <property type="entry name" value="Beta-barrel_TonB_sf"/>
</dbReference>
<evidence type="ECO:0000256" key="4">
    <source>
        <dbReference type="ARBA" id="ARBA00022692"/>
    </source>
</evidence>
<name>A0A8K2A098_9CYAN</name>
<comment type="caution">
    <text evidence="13">The sequence shown here is derived from an EMBL/GenBank/DDBJ whole genome shotgun (WGS) entry which is preliminary data.</text>
</comment>
<sequence length="874" mass="95548">MMGQLQQLMLMAKALMLGTASFVSLGLGLGWATPALGNEDALDGEGLALDQVEYPATTVAEWMAQIEASQVQITGVRLEPTETGLSIVLETPNGDLPTPTTQTVGNALIAEIPNAVLALPEGDAFEQFDPAEGIALVSVTGLPGERVRVSVTGTDAPPEAQVRAEAQGLVFGVTPGTETASVQDEDAIQVVVTATRREEPLENIPRSVTVITRETLEQQSTLSRDLPDILGREVPGFEEPRQNRVSGFRLRGRGVSVLIDGVPASFNTQTRPLQTIAPDAIERIEVVRGPNAIYGAEATGGVINIITRRPTEEGLNHNIEVGVSAAGSGDGTTLPADGFGNYLQYGFLGFEDPFDFTFSLSRESLGDFFDGEGDRIFNFRPLAQSDTLNIFSKIGVDLSSQQRLQLTFNYYDSNQTDNEFVEDLSVDESPPGTEKPRGIRVGRLEFIDTTPPRDRTTLFNLAYTHENLLSSRFDAQAYYQDNTLSNPPIDGRGFGGTLNVSRTEHEIWGGRFQFDTPLSRDIDVLWGVDYQNEENSQIFDLLDPVAFDETRGQVNQRIDEAFNVPPYQVNQLGLFAQLGWEISDQLLLSGGVRHQRIGLNVDDYTTIQGNPIQGGEQNFSDTVFNFGTIYNITEDVSLFASFSQGFSVPDFGTVLRNPPAGFAVEADFVDLRPQKIDNYELGVRGNWNNVQASLAAFYNFSDLGSIEVVGESGFTLSVARAPVRIYGVEGTLDWQPGGGWQLGGTASWQEGETDFDGSGEFLPLDGATISPLKLTAYVEHQTTPGWRNRLQVLFVGSRDRAFNAEVDPIGIESYAVVDYISNIGLGPGTLSIGIENLFDNQYFPGQSQLFGAFSNRFRFPNRGRTFSVNYRITW</sequence>
<dbReference type="PROSITE" id="PS52016">
    <property type="entry name" value="TONB_DEPENDENT_REC_3"/>
    <property type="match status" value="1"/>
</dbReference>
<protein>
    <submittedName>
        <fullName evidence="13">TonB-dependent receptor</fullName>
    </submittedName>
</protein>
<keyword evidence="6 8" id="KW-0472">Membrane</keyword>
<evidence type="ECO:0000256" key="5">
    <source>
        <dbReference type="ARBA" id="ARBA00023077"/>
    </source>
</evidence>
<evidence type="ECO:0000256" key="6">
    <source>
        <dbReference type="ARBA" id="ARBA00023136"/>
    </source>
</evidence>
<gene>
    <name evidence="13" type="ORF">GS597_19265</name>
</gene>
<evidence type="ECO:0000256" key="7">
    <source>
        <dbReference type="ARBA" id="ARBA00023237"/>
    </source>
</evidence>
<evidence type="ECO:0000313" key="14">
    <source>
        <dbReference type="Proteomes" id="UP000607397"/>
    </source>
</evidence>
<evidence type="ECO:0000259" key="11">
    <source>
        <dbReference type="Pfam" id="PF07715"/>
    </source>
</evidence>
<dbReference type="EMBL" id="WVIC01000060">
    <property type="protein sequence ID" value="NCJ08610.1"/>
    <property type="molecule type" value="Genomic_DNA"/>
</dbReference>
<evidence type="ECO:0000259" key="10">
    <source>
        <dbReference type="Pfam" id="PF00593"/>
    </source>
</evidence>
<dbReference type="PANTHER" id="PTHR30069">
    <property type="entry name" value="TONB-DEPENDENT OUTER MEMBRANE RECEPTOR"/>
    <property type="match status" value="1"/>
</dbReference>
<dbReference type="CDD" id="cd01347">
    <property type="entry name" value="ligand_gated_channel"/>
    <property type="match status" value="1"/>
</dbReference>
<dbReference type="Pfam" id="PF07715">
    <property type="entry name" value="Plug"/>
    <property type="match status" value="1"/>
</dbReference>
<evidence type="ECO:0000256" key="2">
    <source>
        <dbReference type="ARBA" id="ARBA00022448"/>
    </source>
</evidence>
<dbReference type="Gene3D" id="2.170.130.10">
    <property type="entry name" value="TonB-dependent receptor, plug domain"/>
    <property type="match status" value="1"/>
</dbReference>
<dbReference type="GO" id="GO:0044718">
    <property type="term" value="P:siderophore transmembrane transport"/>
    <property type="evidence" value="ECO:0007669"/>
    <property type="project" value="TreeGrafter"/>
</dbReference>
<dbReference type="Pfam" id="PF00593">
    <property type="entry name" value="TonB_dep_Rec_b-barrel"/>
    <property type="match status" value="1"/>
</dbReference>
<dbReference type="Pfam" id="PF11741">
    <property type="entry name" value="AMIN"/>
    <property type="match status" value="1"/>
</dbReference>
<comment type="subcellular location">
    <subcellularLocation>
        <location evidence="1 8">Cell outer membrane</location>
        <topology evidence="1 8">Multi-pass membrane protein</topology>
    </subcellularLocation>
</comment>
<dbReference type="InterPro" id="IPR039426">
    <property type="entry name" value="TonB-dep_rcpt-like"/>
</dbReference>
<dbReference type="InterPro" id="IPR021731">
    <property type="entry name" value="AMIN_dom"/>
</dbReference>
<keyword evidence="7 8" id="KW-0998">Cell outer membrane</keyword>
<organism evidence="13 14">
    <name type="scientific">Petrachloros mirabilis ULC683</name>
    <dbReference type="NCBI Taxonomy" id="2781853"/>
    <lineage>
        <taxon>Bacteria</taxon>
        <taxon>Bacillati</taxon>
        <taxon>Cyanobacteriota</taxon>
        <taxon>Cyanophyceae</taxon>
        <taxon>Synechococcales</taxon>
        <taxon>Petrachlorosaceae</taxon>
        <taxon>Petrachloros</taxon>
        <taxon>Petrachloros mirabilis</taxon>
    </lineage>
</organism>
<dbReference type="SUPFAM" id="SSF56935">
    <property type="entry name" value="Porins"/>
    <property type="match status" value="1"/>
</dbReference>
<comment type="similarity">
    <text evidence="8 9">Belongs to the TonB-dependent receptor family.</text>
</comment>
<evidence type="ECO:0000256" key="1">
    <source>
        <dbReference type="ARBA" id="ARBA00004571"/>
    </source>
</evidence>
<keyword evidence="14" id="KW-1185">Reference proteome</keyword>